<dbReference type="AlphaFoldDB" id="A0A0T5VQU9"/>
<organism evidence="2 3">
    <name type="scientific">Pedobacter ginsenosidimutans</name>
    <dbReference type="NCBI Taxonomy" id="687842"/>
    <lineage>
        <taxon>Bacteria</taxon>
        <taxon>Pseudomonadati</taxon>
        <taxon>Bacteroidota</taxon>
        <taxon>Sphingobacteriia</taxon>
        <taxon>Sphingobacteriales</taxon>
        <taxon>Sphingobacteriaceae</taxon>
        <taxon>Pedobacter</taxon>
    </lineage>
</organism>
<name>A0A0T5VQU9_9SPHI</name>
<dbReference type="RefSeq" id="WP_057931974.1">
    <property type="nucleotide sequence ID" value="NZ_LMZQ01000005.1"/>
</dbReference>
<feature type="transmembrane region" description="Helical" evidence="1">
    <location>
        <begin position="17"/>
        <end position="37"/>
    </location>
</feature>
<dbReference type="Proteomes" id="UP000051950">
    <property type="component" value="Unassembled WGS sequence"/>
</dbReference>
<protein>
    <submittedName>
        <fullName evidence="2">Uncharacterized protein</fullName>
    </submittedName>
</protein>
<dbReference type="OrthoDB" id="762228at2"/>
<accession>A0A0T5VQU9</accession>
<evidence type="ECO:0000256" key="1">
    <source>
        <dbReference type="SAM" id="Phobius"/>
    </source>
</evidence>
<gene>
    <name evidence="2" type="ORF">ASU31_08740</name>
</gene>
<evidence type="ECO:0000313" key="2">
    <source>
        <dbReference type="EMBL" id="KRT16254.1"/>
    </source>
</evidence>
<proteinExistence type="predicted"/>
<keyword evidence="1" id="KW-1133">Transmembrane helix</keyword>
<evidence type="ECO:0000313" key="3">
    <source>
        <dbReference type="Proteomes" id="UP000051950"/>
    </source>
</evidence>
<dbReference type="EMBL" id="LMZQ01000005">
    <property type="protein sequence ID" value="KRT16254.1"/>
    <property type="molecule type" value="Genomic_DNA"/>
</dbReference>
<feature type="transmembrane region" description="Helical" evidence="1">
    <location>
        <begin position="43"/>
        <end position="63"/>
    </location>
</feature>
<keyword evidence="3" id="KW-1185">Reference proteome</keyword>
<comment type="caution">
    <text evidence="2">The sequence shown here is derived from an EMBL/GenBank/DDBJ whole genome shotgun (WGS) entry which is preliminary data.</text>
</comment>
<reference evidence="2 3" key="1">
    <citation type="submission" date="2015-11" db="EMBL/GenBank/DDBJ databases">
        <title>Sequence of Pedobacter ginsenosidimutans.</title>
        <authorList>
            <person name="Carson E."/>
            <person name="Keyser V."/>
            <person name="Newman J."/>
            <person name="Miller J."/>
        </authorList>
    </citation>
    <scope>NUCLEOTIDE SEQUENCE [LARGE SCALE GENOMIC DNA]</scope>
    <source>
        <strain evidence="2 3">KACC 14530</strain>
    </source>
</reference>
<sequence length="196" mass="22752">MNTYHFHFNNGQKSSTILFWFFTTLLTIVLTITVLLVHPDPLFPTWLLLISLPLMFMAIYKLFKVASERRSGEIVSLNKEGFTSSCFGSVLFSEIHSIQVPVRQIGLLGGLQRDYYKNTDVDTPYLEFSITTQDGKMLNWILNEWGGIYNSEEEFSIFFNFLTALTNQLYQLYHTNEPYNSYLKILGEKGSWEKRG</sequence>
<keyword evidence="1" id="KW-0812">Transmembrane</keyword>
<keyword evidence="1" id="KW-0472">Membrane</keyword>